<evidence type="ECO:0000256" key="3">
    <source>
        <dbReference type="ARBA" id="ARBA00022679"/>
    </source>
</evidence>
<protein>
    <submittedName>
        <fullName evidence="6">Cyclopropane fatty-acyl-phospholipid synthase-like methyltransferase/DUF1365 family protein</fullName>
    </submittedName>
</protein>
<dbReference type="PANTHER" id="PTHR43667">
    <property type="entry name" value="CYCLOPROPANE-FATTY-ACYL-PHOSPHOLIPID SYNTHASE"/>
    <property type="match status" value="1"/>
</dbReference>
<dbReference type="RefSeq" id="WP_179719328.1">
    <property type="nucleotide sequence ID" value="NZ_JACBZT010000001.1"/>
</dbReference>
<dbReference type="GO" id="GO:0006629">
    <property type="term" value="P:lipid metabolic process"/>
    <property type="evidence" value="ECO:0007669"/>
    <property type="project" value="UniProtKB-KW"/>
</dbReference>
<dbReference type="GO" id="GO:0008168">
    <property type="term" value="F:methyltransferase activity"/>
    <property type="evidence" value="ECO:0007669"/>
    <property type="project" value="UniProtKB-KW"/>
</dbReference>
<dbReference type="EMBL" id="JACBZT010000001">
    <property type="protein sequence ID" value="NYJ07461.1"/>
    <property type="molecule type" value="Genomic_DNA"/>
</dbReference>
<dbReference type="PANTHER" id="PTHR43667:SF1">
    <property type="entry name" value="CYCLOPROPANE-FATTY-ACYL-PHOSPHOLIPID SYNTHASE"/>
    <property type="match status" value="1"/>
</dbReference>
<keyword evidence="5" id="KW-0443">Lipid metabolism</keyword>
<dbReference type="SUPFAM" id="SSF53335">
    <property type="entry name" value="S-adenosyl-L-methionine-dependent methyltransferases"/>
    <property type="match status" value="1"/>
</dbReference>
<keyword evidence="2 6" id="KW-0489">Methyltransferase</keyword>
<organism evidence="6 7">
    <name type="scientific">Petropleomorpha daqingensis</name>
    <dbReference type="NCBI Taxonomy" id="2026353"/>
    <lineage>
        <taxon>Bacteria</taxon>
        <taxon>Bacillati</taxon>
        <taxon>Actinomycetota</taxon>
        <taxon>Actinomycetes</taxon>
        <taxon>Geodermatophilales</taxon>
        <taxon>Geodermatophilaceae</taxon>
        <taxon>Petropleomorpha</taxon>
    </lineage>
</organism>
<gene>
    <name evidence="6" type="ORF">GGQ55_003739</name>
</gene>
<name>A0A853CJV5_9ACTN</name>
<evidence type="ECO:0000256" key="4">
    <source>
        <dbReference type="ARBA" id="ARBA00022691"/>
    </source>
</evidence>
<proteinExistence type="inferred from homology"/>
<sequence length="673" mass="74361">MRAPVLYDVRIGHLRATPVRRSFEHRSHLWLVDLDDVAAGELGLPRWLAGQARFEAADHVGDPDRSIKQNVVAFAAEHGVDDVARVLMLAHPRAGAGRASHVFNPLSTHWCYRADGSPACVVAEVHNTYGERHAYLLHPDEAGRAEVDKEFYVSPFLTVAGRYRMSVASPGERVRVAVELHQDGERVFSAWVSGTGRPATAARVAALALRRPLPALKGSALIRWHGLRLWARRLPITPRQTGNRVATSSPAARLAALVTEVLGDLPLRIRAWDGSEAGPAGAPTVVIRDRRALRRLLWDPDELGLARAYVAGELDVDGDLADGLSRVWALVRARPPRLPGWRDRLRWARAALRLGVVGPRPAPPEAEAVLAGEKHTTHRDSDAIKYHYDQSNDLYAALLDEHMAYSCAYFRQDPALEDGDYDITDAQRDKLELVCRKLGLQPGMRLLDVGCGWGSLILYAAEHHGVHATGVTISAQQRDHVEKLVAERGLADRVTVRLQDYRDVPVPVEGRYDAVASIEMSEHVGQEQYRVYAATLHRLVRPGGRVLVQAMSHPSAPGGGAFIERYVAPDMHMRPTWDTVAMLSAPGLELRDVESLREHYDWTVSAWARRLEERWDEIVGLVGVAGARIWRLYLAGGGLTFREGRMGVDQVLLVRPTDDGGSGMPPTRAGWAL</sequence>
<evidence type="ECO:0000256" key="5">
    <source>
        <dbReference type="ARBA" id="ARBA00023098"/>
    </source>
</evidence>
<dbReference type="CDD" id="cd02440">
    <property type="entry name" value="AdoMet_MTases"/>
    <property type="match status" value="1"/>
</dbReference>
<dbReference type="Gene3D" id="3.40.50.150">
    <property type="entry name" value="Vaccinia Virus protein VP39"/>
    <property type="match status" value="1"/>
</dbReference>
<keyword evidence="4" id="KW-0949">S-adenosyl-L-methionine</keyword>
<dbReference type="Pfam" id="PF02353">
    <property type="entry name" value="CMAS"/>
    <property type="match status" value="1"/>
</dbReference>
<comment type="caution">
    <text evidence="6">The sequence shown here is derived from an EMBL/GenBank/DDBJ whole genome shotgun (WGS) entry which is preliminary data.</text>
</comment>
<evidence type="ECO:0000313" key="7">
    <source>
        <dbReference type="Proteomes" id="UP000541969"/>
    </source>
</evidence>
<evidence type="ECO:0000256" key="2">
    <source>
        <dbReference type="ARBA" id="ARBA00022603"/>
    </source>
</evidence>
<dbReference type="AlphaFoldDB" id="A0A853CJV5"/>
<reference evidence="6 7" key="1">
    <citation type="submission" date="2020-07" db="EMBL/GenBank/DDBJ databases">
        <title>Sequencing the genomes of 1000 actinobacteria strains.</title>
        <authorList>
            <person name="Klenk H.-P."/>
        </authorList>
    </citation>
    <scope>NUCLEOTIDE SEQUENCE [LARGE SCALE GENOMIC DNA]</scope>
    <source>
        <strain evidence="6 7">DSM 104001</strain>
    </source>
</reference>
<dbReference type="InterPro" id="IPR050723">
    <property type="entry name" value="CFA/CMAS"/>
</dbReference>
<accession>A0A853CJV5</accession>
<evidence type="ECO:0000313" key="6">
    <source>
        <dbReference type="EMBL" id="NYJ07461.1"/>
    </source>
</evidence>
<dbReference type="Pfam" id="PF07103">
    <property type="entry name" value="DUF1365"/>
    <property type="match status" value="1"/>
</dbReference>
<comment type="similarity">
    <text evidence="1">Belongs to the CFA/CMAS family.</text>
</comment>
<keyword evidence="3 6" id="KW-0808">Transferase</keyword>
<evidence type="ECO:0000256" key="1">
    <source>
        <dbReference type="ARBA" id="ARBA00010815"/>
    </source>
</evidence>
<keyword evidence="7" id="KW-1185">Reference proteome</keyword>
<dbReference type="GO" id="GO:0032259">
    <property type="term" value="P:methylation"/>
    <property type="evidence" value="ECO:0007669"/>
    <property type="project" value="UniProtKB-KW"/>
</dbReference>
<dbReference type="InterPro" id="IPR010775">
    <property type="entry name" value="DUF1365"/>
</dbReference>
<dbReference type="InterPro" id="IPR029063">
    <property type="entry name" value="SAM-dependent_MTases_sf"/>
</dbReference>
<dbReference type="Proteomes" id="UP000541969">
    <property type="component" value="Unassembled WGS sequence"/>
</dbReference>